<dbReference type="GO" id="GO:0046872">
    <property type="term" value="F:metal ion binding"/>
    <property type="evidence" value="ECO:0007669"/>
    <property type="project" value="UniProtKB-KW"/>
</dbReference>
<dbReference type="GO" id="GO:0016787">
    <property type="term" value="F:hydrolase activity"/>
    <property type="evidence" value="ECO:0007669"/>
    <property type="project" value="UniProtKB-KW"/>
</dbReference>
<keyword evidence="18" id="KW-1185">Reference proteome</keyword>
<dbReference type="GO" id="GO:0004386">
    <property type="term" value="F:helicase activity"/>
    <property type="evidence" value="ECO:0007669"/>
    <property type="project" value="UniProtKB-KW"/>
</dbReference>
<protein>
    <submittedName>
        <fullName evidence="17">Replication-associated protein 1</fullName>
    </submittedName>
</protein>
<keyword evidence="14" id="KW-0190">Covalent protein-DNA linkage</keyword>
<evidence type="ECO:0000256" key="13">
    <source>
        <dbReference type="ARBA" id="ARBA00022840"/>
    </source>
</evidence>
<evidence type="ECO:0000259" key="16">
    <source>
        <dbReference type="PROSITE" id="PS52020"/>
    </source>
</evidence>
<dbReference type="RefSeq" id="YP_007392933.1">
    <property type="nucleotide sequence ID" value="NC_020206.1"/>
</dbReference>
<evidence type="ECO:0000256" key="3">
    <source>
        <dbReference type="ARBA" id="ARBA00022562"/>
    </source>
</evidence>
<dbReference type="Gene3D" id="3.40.1310.20">
    <property type="match status" value="1"/>
</dbReference>
<sequence>MNSVVRRFVFTLNNYSEEQYVRAIDFLQHYCKYGVVGKETGESGTPHLQGFCNLKKQMRFNTIKAKLDNAIHLEKANGSDTDNQKYCTKSGDYFETGTPSGQGTP</sequence>
<keyword evidence="8" id="KW-0479">Metal-binding</keyword>
<evidence type="ECO:0000313" key="17">
    <source>
        <dbReference type="EMBL" id="AGC84159.1"/>
    </source>
</evidence>
<dbReference type="GO" id="GO:0003677">
    <property type="term" value="F:DNA binding"/>
    <property type="evidence" value="ECO:0007669"/>
    <property type="project" value="UniProtKB-KW"/>
</dbReference>
<dbReference type="Pfam" id="PF02407">
    <property type="entry name" value="Viral_Rep"/>
    <property type="match status" value="1"/>
</dbReference>
<evidence type="ECO:0000256" key="9">
    <source>
        <dbReference type="ARBA" id="ARBA00022741"/>
    </source>
</evidence>
<dbReference type="OrthoDB" id="9195at10239"/>
<keyword evidence="12" id="KW-0347">Helicase</keyword>
<keyword evidence="11" id="KW-0378">Hydrolase</keyword>
<keyword evidence="5" id="KW-0548">Nucleotidyltransferase</keyword>
<dbReference type="EMBL" id="JX569794">
    <property type="protein sequence ID" value="AGC84159.1"/>
    <property type="molecule type" value="Genomic_DNA"/>
</dbReference>
<keyword evidence="13" id="KW-0067">ATP-binding</keyword>
<feature type="domain" description="CRESS-DNA virus Rep endonuclease" evidence="16">
    <location>
        <begin position="2"/>
        <end position="99"/>
    </location>
</feature>
<name>L7WUM1_9CIRC</name>
<evidence type="ECO:0000256" key="6">
    <source>
        <dbReference type="ARBA" id="ARBA00022705"/>
    </source>
</evidence>
<evidence type="ECO:0000256" key="14">
    <source>
        <dbReference type="ARBA" id="ARBA00023124"/>
    </source>
</evidence>
<dbReference type="GO" id="GO:0042025">
    <property type="term" value="C:host cell nucleus"/>
    <property type="evidence" value="ECO:0007669"/>
    <property type="project" value="UniProtKB-SubCell"/>
</dbReference>
<evidence type="ECO:0000256" key="7">
    <source>
        <dbReference type="ARBA" id="ARBA00022722"/>
    </source>
</evidence>
<evidence type="ECO:0000256" key="4">
    <source>
        <dbReference type="ARBA" id="ARBA00022679"/>
    </source>
</evidence>
<keyword evidence="10" id="KW-0255">Endonuclease</keyword>
<evidence type="ECO:0000256" key="2">
    <source>
        <dbReference type="ARBA" id="ARBA00004147"/>
    </source>
</evidence>
<evidence type="ECO:0000313" key="18">
    <source>
        <dbReference type="Proteomes" id="UP000125345"/>
    </source>
</evidence>
<evidence type="ECO:0000256" key="5">
    <source>
        <dbReference type="ARBA" id="ARBA00022695"/>
    </source>
</evidence>
<dbReference type="GeneID" id="14515775"/>
<dbReference type="PROSITE" id="PS52020">
    <property type="entry name" value="CRESS_DNA_REP"/>
    <property type="match status" value="1"/>
</dbReference>
<keyword evidence="15" id="KW-0238">DNA-binding</keyword>
<evidence type="ECO:0000256" key="15">
    <source>
        <dbReference type="ARBA" id="ARBA00023125"/>
    </source>
</evidence>
<keyword evidence="7" id="KW-0540">Nuclease</keyword>
<keyword evidence="4" id="KW-0808">Transferase</keyword>
<comment type="subcellular location">
    <subcellularLocation>
        <location evidence="2">Host nucleus</location>
    </subcellularLocation>
</comment>
<keyword evidence="9" id="KW-0547">Nucleotide-binding</keyword>
<evidence type="ECO:0000256" key="12">
    <source>
        <dbReference type="ARBA" id="ARBA00022806"/>
    </source>
</evidence>
<comment type="cofactor">
    <cofactor evidence="1">
        <name>Mg(2+)</name>
        <dbReference type="ChEBI" id="CHEBI:18420"/>
    </cofactor>
</comment>
<evidence type="ECO:0000256" key="1">
    <source>
        <dbReference type="ARBA" id="ARBA00001946"/>
    </source>
</evidence>
<proteinExistence type="predicted"/>
<dbReference type="KEGG" id="vg:14515775"/>
<evidence type="ECO:0000256" key="10">
    <source>
        <dbReference type="ARBA" id="ARBA00022759"/>
    </source>
</evidence>
<accession>L7WUM1</accession>
<reference evidence="17 18" key="1">
    <citation type="journal article" date="2013" name="Arch. Virol.">
        <title>Novel cyclovirus discovered in the Florida woods cockroach Eurycotis floridana (Walker).</title>
        <authorList>
            <person name="Padilla-Rodriguez M."/>
            <person name="Rosario K."/>
            <person name="Breitbart M."/>
        </authorList>
    </citation>
    <scope>NUCLEOTIDE SEQUENCE [LARGE SCALE GENOMIC DNA]</scope>
    <source>
        <strain evidence="17">GS140</strain>
    </source>
</reference>
<dbReference type="GO" id="GO:0005524">
    <property type="term" value="F:ATP binding"/>
    <property type="evidence" value="ECO:0007669"/>
    <property type="project" value="UniProtKB-KW"/>
</dbReference>
<evidence type="ECO:0000256" key="11">
    <source>
        <dbReference type="ARBA" id="ARBA00022801"/>
    </source>
</evidence>
<evidence type="ECO:0000256" key="8">
    <source>
        <dbReference type="ARBA" id="ARBA00022723"/>
    </source>
</evidence>
<dbReference type="GO" id="GO:0004519">
    <property type="term" value="F:endonuclease activity"/>
    <property type="evidence" value="ECO:0007669"/>
    <property type="project" value="UniProtKB-KW"/>
</dbReference>
<dbReference type="GO" id="GO:0016779">
    <property type="term" value="F:nucleotidyltransferase activity"/>
    <property type="evidence" value="ECO:0007669"/>
    <property type="project" value="UniProtKB-KW"/>
</dbReference>
<dbReference type="InterPro" id="IPR049912">
    <property type="entry name" value="CRESS_DNA_REP"/>
</dbReference>
<keyword evidence="6" id="KW-0235">DNA replication</keyword>
<dbReference type="GO" id="GO:0006260">
    <property type="term" value="P:DNA replication"/>
    <property type="evidence" value="ECO:0007669"/>
    <property type="project" value="UniProtKB-KW"/>
</dbReference>
<dbReference type="Proteomes" id="UP000125345">
    <property type="component" value="Segment"/>
</dbReference>
<keyword evidence="3" id="KW-1048">Host nucleus</keyword>
<organism evidence="17 18">
    <name type="scientific">Cyclovirus roach</name>
    <dbReference type="NCBI Taxonomy" id="3052164"/>
    <lineage>
        <taxon>Viruses</taxon>
        <taxon>Monodnaviria</taxon>
        <taxon>Shotokuvirae</taxon>
        <taxon>Cressdnaviricota</taxon>
        <taxon>Arfiviricetes</taxon>
        <taxon>Cirlivirales</taxon>
        <taxon>Circoviridae</taxon>
        <taxon>Cyclovirus</taxon>
    </lineage>
</organism>